<dbReference type="EMBL" id="GECZ01011750">
    <property type="protein sequence ID" value="JAS58019.1"/>
    <property type="molecule type" value="Transcribed_RNA"/>
</dbReference>
<keyword evidence="5 10" id="KW-0812">Transmembrane</keyword>
<feature type="transmembrane region" description="Helical" evidence="10">
    <location>
        <begin position="522"/>
        <end position="541"/>
    </location>
</feature>
<comment type="subcellular location">
    <subcellularLocation>
        <location evidence="1">Membrane</location>
        <topology evidence="1">Multi-pass membrane protein</topology>
    </subcellularLocation>
</comment>
<dbReference type="Pfam" id="PF07690">
    <property type="entry name" value="MFS_1"/>
    <property type="match status" value="1"/>
</dbReference>
<evidence type="ECO:0000256" key="5">
    <source>
        <dbReference type="ARBA" id="ARBA00022692"/>
    </source>
</evidence>
<evidence type="ECO:0000259" key="11">
    <source>
        <dbReference type="PROSITE" id="PS50850"/>
    </source>
</evidence>
<dbReference type="SUPFAM" id="SSF103473">
    <property type="entry name" value="MFS general substrate transporter"/>
    <property type="match status" value="1"/>
</dbReference>
<dbReference type="PANTHER" id="PTHR43184:SF12">
    <property type="entry name" value="SUGAR PHOSPHATE EXCHANGER 3"/>
    <property type="match status" value="1"/>
</dbReference>
<dbReference type="EMBL" id="GECZ01011339">
    <property type="protein sequence ID" value="JAS58430.1"/>
    <property type="molecule type" value="Transcribed_RNA"/>
</dbReference>
<dbReference type="PIRSF" id="PIRSF002808">
    <property type="entry name" value="Hexose_phosphate_transp"/>
    <property type="match status" value="1"/>
</dbReference>
<dbReference type="Gene3D" id="1.20.1250.20">
    <property type="entry name" value="MFS general substrate transporter like domains"/>
    <property type="match status" value="2"/>
</dbReference>
<evidence type="ECO:0000256" key="7">
    <source>
        <dbReference type="ARBA" id="ARBA00023136"/>
    </source>
</evidence>
<keyword evidence="3" id="KW-0813">Transport</keyword>
<comment type="similarity">
    <text evidence="2">Belongs to the major facilitator superfamily. Organophosphate:Pi antiporter (OPA) (TC 2.A.1.4) family.</text>
</comment>
<dbReference type="FunFam" id="1.20.1250.20:FF:000028">
    <property type="entry name" value="Sugar phosphate exchanger 3 isoform 1"/>
    <property type="match status" value="1"/>
</dbReference>
<dbReference type="InterPro" id="IPR036259">
    <property type="entry name" value="MFS_trans_sf"/>
</dbReference>
<feature type="transmembrane region" description="Helical" evidence="10">
    <location>
        <begin position="357"/>
        <end position="378"/>
    </location>
</feature>
<evidence type="ECO:0000313" key="13">
    <source>
        <dbReference type="EMBL" id="JAS58430.1"/>
    </source>
</evidence>
<feature type="transmembrane region" description="Helical" evidence="10">
    <location>
        <begin position="154"/>
        <end position="176"/>
    </location>
</feature>
<evidence type="ECO:0000256" key="6">
    <source>
        <dbReference type="ARBA" id="ARBA00022989"/>
    </source>
</evidence>
<keyword evidence="4" id="KW-0762">Sugar transport</keyword>
<dbReference type="PANTHER" id="PTHR43184">
    <property type="entry name" value="MAJOR FACILITATOR SUPERFAMILY TRANSPORTER 16, ISOFORM B"/>
    <property type="match status" value="1"/>
</dbReference>
<dbReference type="AlphaFoldDB" id="A0A1B6G7M5"/>
<feature type="transmembrane region" description="Helical" evidence="10">
    <location>
        <begin position="448"/>
        <end position="468"/>
    </location>
</feature>
<evidence type="ECO:0000313" key="12">
    <source>
        <dbReference type="EMBL" id="JAS58019.1"/>
    </source>
</evidence>
<evidence type="ECO:0000256" key="1">
    <source>
        <dbReference type="ARBA" id="ARBA00004141"/>
    </source>
</evidence>
<reference evidence="13" key="1">
    <citation type="submission" date="2015-11" db="EMBL/GenBank/DDBJ databases">
        <title>De novo transcriptome assembly of four potential Pierce s Disease insect vectors from Arizona vineyards.</title>
        <authorList>
            <person name="Tassone E.E."/>
        </authorList>
    </citation>
    <scope>NUCLEOTIDE SEQUENCE</scope>
</reference>
<dbReference type="InterPro" id="IPR000849">
    <property type="entry name" value="Sugar_P_transporter"/>
</dbReference>
<feature type="transmembrane region" description="Helical" evidence="10">
    <location>
        <begin position="188"/>
        <end position="211"/>
    </location>
</feature>
<keyword evidence="6 10" id="KW-1133">Transmembrane helix</keyword>
<evidence type="ECO:0000256" key="10">
    <source>
        <dbReference type="SAM" id="Phobius"/>
    </source>
</evidence>
<evidence type="ECO:0000256" key="3">
    <source>
        <dbReference type="ARBA" id="ARBA00022448"/>
    </source>
</evidence>
<organism evidence="13">
    <name type="scientific">Cuerna arida</name>
    <dbReference type="NCBI Taxonomy" id="1464854"/>
    <lineage>
        <taxon>Eukaryota</taxon>
        <taxon>Metazoa</taxon>
        <taxon>Ecdysozoa</taxon>
        <taxon>Arthropoda</taxon>
        <taxon>Hexapoda</taxon>
        <taxon>Insecta</taxon>
        <taxon>Pterygota</taxon>
        <taxon>Neoptera</taxon>
        <taxon>Paraneoptera</taxon>
        <taxon>Hemiptera</taxon>
        <taxon>Auchenorrhyncha</taxon>
        <taxon>Membracoidea</taxon>
        <taxon>Cicadellidae</taxon>
        <taxon>Cicadellinae</taxon>
        <taxon>Proconiini</taxon>
        <taxon>Cuerna</taxon>
    </lineage>
</organism>
<proteinExistence type="inferred from homology"/>
<name>A0A1B6G7M5_9HEMI</name>
<keyword evidence="7 10" id="KW-0472">Membrane</keyword>
<dbReference type="InterPro" id="IPR020846">
    <property type="entry name" value="MFS_dom"/>
</dbReference>
<dbReference type="GO" id="GO:0016020">
    <property type="term" value="C:membrane"/>
    <property type="evidence" value="ECO:0007669"/>
    <property type="project" value="UniProtKB-SubCell"/>
</dbReference>
<evidence type="ECO:0000256" key="2">
    <source>
        <dbReference type="ARBA" id="ARBA00009598"/>
    </source>
</evidence>
<dbReference type="InterPro" id="IPR011701">
    <property type="entry name" value="MFS"/>
</dbReference>
<feature type="domain" description="Major facilitator superfamily (MFS) profile" evidence="11">
    <location>
        <begin position="38"/>
        <end position="545"/>
    </location>
</feature>
<evidence type="ECO:0000256" key="4">
    <source>
        <dbReference type="ARBA" id="ARBA00022597"/>
    </source>
</evidence>
<feature type="transmembrane region" description="Helical" evidence="10">
    <location>
        <begin position="488"/>
        <end position="510"/>
    </location>
</feature>
<gene>
    <name evidence="13" type="ORF">g.37588</name>
    <name evidence="12" type="ORF">g.37589</name>
</gene>
<evidence type="ECO:0000256" key="8">
    <source>
        <dbReference type="ARBA" id="ARBA00041091"/>
    </source>
</evidence>
<accession>A0A1B6G7M5</accession>
<feature type="transmembrane region" description="Helical" evidence="10">
    <location>
        <begin position="422"/>
        <end position="442"/>
    </location>
</feature>
<evidence type="ECO:0000256" key="9">
    <source>
        <dbReference type="ARBA" id="ARBA00042039"/>
    </source>
</evidence>
<dbReference type="PROSITE" id="PS50850">
    <property type="entry name" value="MFS"/>
    <property type="match status" value="1"/>
</dbReference>
<protein>
    <recommendedName>
        <fullName evidence="8">Sugar phosphate exchanger 3</fullName>
    </recommendedName>
    <alternativeName>
        <fullName evidence="9">Solute carrier family 37 member 3</fullName>
    </alternativeName>
</protein>
<dbReference type="GO" id="GO:0022857">
    <property type="term" value="F:transmembrane transporter activity"/>
    <property type="evidence" value="ECO:0007669"/>
    <property type="project" value="InterPro"/>
</dbReference>
<feature type="transmembrane region" description="Helical" evidence="10">
    <location>
        <begin position="95"/>
        <end position="118"/>
    </location>
</feature>
<feature type="transmembrane region" description="Helical" evidence="10">
    <location>
        <begin position="217"/>
        <end position="239"/>
    </location>
</feature>
<feature type="transmembrane region" description="Helical" evidence="10">
    <location>
        <begin position="125"/>
        <end position="148"/>
    </location>
</feature>
<sequence>MASPNSLDVPIGIKIIQKSTFLCPRKTFNRNTWYRSSVVVLTFLTYMCYHMNRKPVSVVKSVLHRNCSAIDPNTPHNNENWCDWAPFDQDDASTLLGLFDSSFLFAYAAAMFVSGVVAERVSLRYFLALGMILSGIAGYLLGIAKYYSIHSIPYYMLVQIFGGIVQTTGWPGVVAVMGNWFGKGKRGFIFGVWNSHTSIGNILGTVIAGYYVESDWALSFIIPGVIIALMGFINFLFLVPDPMDVGCVVPQQNRPEIKDKSNLVQMDRMGDSTTSMSSMRGSKYVRKRSSIRFKTKAKQSRTLSKPIRQILKSVKNTVDVHKNGDLSRMSSEGRPILPSDNEAKPVGFYGALKIPGVVEFSLCLFFAKLVSYTFLYWLPQYIKTSTSLGPTESADLSTVFDVGGIVGGIAAGIISDYSGKSASTCAVMLVVAVPVLQIYNLYGAHSLALNFGLLLVAGLLVNGPYALITTAVSAELGTHHSLQGNSKALATVTAIIDGTGSIGAAVGPLLAGVVSQWGWNKVFYMLMASDILALVLLVRLVKREMRPLPNHADTWQV</sequence>